<dbReference type="CDD" id="cd03309">
    <property type="entry name" value="CmuC_like"/>
    <property type="match status" value="1"/>
</dbReference>
<organism evidence="2 3">
    <name type="scientific">Candidatus Blautia pullicola</name>
    <dbReference type="NCBI Taxonomy" id="2838498"/>
    <lineage>
        <taxon>Bacteria</taxon>
        <taxon>Bacillati</taxon>
        <taxon>Bacillota</taxon>
        <taxon>Clostridia</taxon>
        <taxon>Lachnospirales</taxon>
        <taxon>Lachnospiraceae</taxon>
        <taxon>Blautia</taxon>
    </lineage>
</organism>
<evidence type="ECO:0000313" key="3">
    <source>
        <dbReference type="Proteomes" id="UP000824056"/>
    </source>
</evidence>
<name>A0A9D2FPK7_9FIRM</name>
<accession>A0A9D2FPK7</accession>
<dbReference type="Gene3D" id="3.20.20.210">
    <property type="match status" value="1"/>
</dbReference>
<reference evidence="2" key="2">
    <citation type="submission" date="2021-04" db="EMBL/GenBank/DDBJ databases">
        <authorList>
            <person name="Gilroy R."/>
        </authorList>
    </citation>
    <scope>NUCLEOTIDE SEQUENCE</scope>
    <source>
        <strain evidence="2">1068</strain>
    </source>
</reference>
<feature type="domain" description="Uroporphyrinogen decarboxylase (URO-D)" evidence="1">
    <location>
        <begin position="133"/>
        <end position="302"/>
    </location>
</feature>
<comment type="caution">
    <text evidence="2">The sequence shown here is derived from an EMBL/GenBank/DDBJ whole genome shotgun (WGS) entry which is preliminary data.</text>
</comment>
<evidence type="ECO:0000259" key="1">
    <source>
        <dbReference type="Pfam" id="PF01208"/>
    </source>
</evidence>
<protein>
    <submittedName>
        <fullName evidence="2">Uroporphyrinogen decarboxylase</fullName>
    </submittedName>
</protein>
<dbReference type="GO" id="GO:0004853">
    <property type="term" value="F:uroporphyrinogen decarboxylase activity"/>
    <property type="evidence" value="ECO:0007669"/>
    <property type="project" value="InterPro"/>
</dbReference>
<dbReference type="InterPro" id="IPR000257">
    <property type="entry name" value="Uroporphyrinogen_deCOase"/>
</dbReference>
<dbReference type="GO" id="GO:0006779">
    <property type="term" value="P:porphyrin-containing compound biosynthetic process"/>
    <property type="evidence" value="ECO:0007669"/>
    <property type="project" value="InterPro"/>
</dbReference>
<dbReference type="AlphaFoldDB" id="A0A9D2FPK7"/>
<dbReference type="SUPFAM" id="SSF51726">
    <property type="entry name" value="UROD/MetE-like"/>
    <property type="match status" value="1"/>
</dbReference>
<dbReference type="PANTHER" id="PTHR47099">
    <property type="entry name" value="METHYLCOBAMIDE:COM METHYLTRANSFERASE MTBA"/>
    <property type="match status" value="1"/>
</dbReference>
<dbReference type="InterPro" id="IPR052024">
    <property type="entry name" value="Methanogen_methyltrans"/>
</dbReference>
<gene>
    <name evidence="2" type="ORF">H9809_00230</name>
</gene>
<dbReference type="PANTHER" id="PTHR47099:SF1">
    <property type="entry name" value="METHYLCOBAMIDE:COM METHYLTRANSFERASE MTBA"/>
    <property type="match status" value="1"/>
</dbReference>
<dbReference type="InterPro" id="IPR038071">
    <property type="entry name" value="UROD/MetE-like_sf"/>
</dbReference>
<dbReference type="EMBL" id="DXBG01000008">
    <property type="protein sequence ID" value="HIZ64331.1"/>
    <property type="molecule type" value="Genomic_DNA"/>
</dbReference>
<dbReference type="Proteomes" id="UP000824056">
    <property type="component" value="Unassembled WGS sequence"/>
</dbReference>
<reference evidence="2" key="1">
    <citation type="journal article" date="2021" name="PeerJ">
        <title>Extensive microbial diversity within the chicken gut microbiome revealed by metagenomics and culture.</title>
        <authorList>
            <person name="Gilroy R."/>
            <person name="Ravi A."/>
            <person name="Getino M."/>
            <person name="Pursley I."/>
            <person name="Horton D.L."/>
            <person name="Alikhan N.F."/>
            <person name="Baker D."/>
            <person name="Gharbi K."/>
            <person name="Hall N."/>
            <person name="Watson M."/>
            <person name="Adriaenssens E.M."/>
            <person name="Foster-Nyarko E."/>
            <person name="Jarju S."/>
            <person name="Secka A."/>
            <person name="Antonio M."/>
            <person name="Oren A."/>
            <person name="Chaudhuri R.R."/>
            <person name="La Ragione R."/>
            <person name="Hildebrand F."/>
            <person name="Pallen M.J."/>
        </authorList>
    </citation>
    <scope>NUCLEOTIDE SEQUENCE</scope>
    <source>
        <strain evidence="2">1068</strain>
    </source>
</reference>
<proteinExistence type="predicted"/>
<evidence type="ECO:0000313" key="2">
    <source>
        <dbReference type="EMBL" id="HIZ64331.1"/>
    </source>
</evidence>
<dbReference type="Pfam" id="PF01208">
    <property type="entry name" value="URO-D"/>
    <property type="match status" value="1"/>
</dbReference>
<sequence>MLTKRQNLLETIRGGKPDRYVNQYEALAMVVANPYMANNPQAEYGKGPVVNAWGITNVWPEGTPGGFPVHDEEHIVCKDITRWKEFVHAPRLDYTDEEWAPFVAEAEKIDRNEYFVTQFVAPGIFEQCHHLQEIQNCLMNFYEEPEATHELIDFLTEWELEYAEKICKYIKPDAIFHHDDWGSQVSTFISPDMFKEFILPAYKKIYGYYKSHGVELIIHHSDSYAATLVPFMIEMGVDIWQGTMSSNNIPELISKYGGQITFMGGIDSASIDRPDWNMELVEEEIRKVCKENGTKYFIPCLTQGLGISTFPGVYEAASQVIDKISKEIFS</sequence>